<dbReference type="EMBL" id="CAUYUJ010019037">
    <property type="protein sequence ID" value="CAK0888177.1"/>
    <property type="molecule type" value="Genomic_DNA"/>
</dbReference>
<evidence type="ECO:0000313" key="2">
    <source>
        <dbReference type="Proteomes" id="UP001189429"/>
    </source>
</evidence>
<proteinExistence type="predicted"/>
<reference evidence="1" key="1">
    <citation type="submission" date="2023-10" db="EMBL/GenBank/DDBJ databases">
        <authorList>
            <person name="Chen Y."/>
            <person name="Shah S."/>
            <person name="Dougan E. K."/>
            <person name="Thang M."/>
            <person name="Chan C."/>
        </authorList>
    </citation>
    <scope>NUCLEOTIDE SEQUENCE [LARGE SCALE GENOMIC DNA]</scope>
</reference>
<sequence>MPVVLSAPDAAAGVVAALALEDALAARAADSALAVAVSYVLAARRLLELRCRVEGVPEGVTPVSGRMFEQHEELAAAAALAGRPASGRGC</sequence>
<comment type="caution">
    <text evidence="1">The sequence shown here is derived from an EMBL/GenBank/DDBJ whole genome shotgun (WGS) entry which is preliminary data.</text>
</comment>
<evidence type="ECO:0000313" key="1">
    <source>
        <dbReference type="EMBL" id="CAK0888177.1"/>
    </source>
</evidence>
<accession>A0ABN9WNE9</accession>
<keyword evidence="2" id="KW-1185">Reference proteome</keyword>
<organism evidence="1 2">
    <name type="scientific">Prorocentrum cordatum</name>
    <dbReference type="NCBI Taxonomy" id="2364126"/>
    <lineage>
        <taxon>Eukaryota</taxon>
        <taxon>Sar</taxon>
        <taxon>Alveolata</taxon>
        <taxon>Dinophyceae</taxon>
        <taxon>Prorocentrales</taxon>
        <taxon>Prorocentraceae</taxon>
        <taxon>Prorocentrum</taxon>
    </lineage>
</organism>
<protein>
    <submittedName>
        <fullName evidence="1">Uncharacterized protein</fullName>
    </submittedName>
</protein>
<name>A0ABN9WNE9_9DINO</name>
<gene>
    <name evidence="1" type="ORF">PCOR1329_LOCUS69016</name>
</gene>
<dbReference type="Proteomes" id="UP001189429">
    <property type="component" value="Unassembled WGS sequence"/>
</dbReference>